<organism evidence="5 6">
    <name type="scientific">Candidatus Brevundimonas colombiensis</name>
    <dbReference type="NCBI Taxonomy" id="3121376"/>
    <lineage>
        <taxon>Bacteria</taxon>
        <taxon>Pseudomonadati</taxon>
        <taxon>Pseudomonadota</taxon>
        <taxon>Alphaproteobacteria</taxon>
        <taxon>Caulobacterales</taxon>
        <taxon>Caulobacteraceae</taxon>
        <taxon>Brevundimonas</taxon>
    </lineage>
</organism>
<dbReference type="EMBL" id="CP119326">
    <property type="protein sequence ID" value="WEK40686.1"/>
    <property type="molecule type" value="Genomic_DNA"/>
</dbReference>
<keyword evidence="1 4" id="KW-0812">Transmembrane</keyword>
<feature type="transmembrane region" description="Helical" evidence="4">
    <location>
        <begin position="129"/>
        <end position="150"/>
    </location>
</feature>
<dbReference type="Proteomes" id="UP001213664">
    <property type="component" value="Chromosome"/>
</dbReference>
<dbReference type="InterPro" id="IPR036259">
    <property type="entry name" value="MFS_trans_sf"/>
</dbReference>
<keyword evidence="2 4" id="KW-1133">Transmembrane helix</keyword>
<proteinExistence type="predicted"/>
<evidence type="ECO:0000256" key="1">
    <source>
        <dbReference type="ARBA" id="ARBA00022692"/>
    </source>
</evidence>
<accession>A0AAJ6BME9</accession>
<evidence type="ECO:0000256" key="4">
    <source>
        <dbReference type="SAM" id="Phobius"/>
    </source>
</evidence>
<dbReference type="AlphaFoldDB" id="A0AAJ6BME9"/>
<dbReference type="GO" id="GO:0022857">
    <property type="term" value="F:transmembrane transporter activity"/>
    <property type="evidence" value="ECO:0007669"/>
    <property type="project" value="InterPro"/>
</dbReference>
<feature type="transmembrane region" description="Helical" evidence="4">
    <location>
        <begin position="156"/>
        <end position="177"/>
    </location>
</feature>
<dbReference type="Gene3D" id="1.20.1250.20">
    <property type="entry name" value="MFS general substrate transporter like domains"/>
    <property type="match status" value="1"/>
</dbReference>
<feature type="transmembrane region" description="Helical" evidence="4">
    <location>
        <begin position="72"/>
        <end position="93"/>
    </location>
</feature>
<feature type="transmembrane region" description="Helical" evidence="4">
    <location>
        <begin position="346"/>
        <end position="368"/>
    </location>
</feature>
<feature type="transmembrane region" description="Helical" evidence="4">
    <location>
        <begin position="9"/>
        <end position="31"/>
    </location>
</feature>
<feature type="transmembrane region" description="Helical" evidence="4">
    <location>
        <begin position="198"/>
        <end position="218"/>
    </location>
</feature>
<evidence type="ECO:0000313" key="6">
    <source>
        <dbReference type="Proteomes" id="UP001213664"/>
    </source>
</evidence>
<feature type="transmembrane region" description="Helical" evidence="4">
    <location>
        <begin position="285"/>
        <end position="309"/>
    </location>
</feature>
<feature type="transmembrane region" description="Helical" evidence="4">
    <location>
        <begin position="43"/>
        <end position="63"/>
    </location>
</feature>
<name>A0AAJ6BME9_9CAUL</name>
<dbReference type="InterPro" id="IPR011701">
    <property type="entry name" value="MFS"/>
</dbReference>
<protein>
    <submittedName>
        <fullName evidence="5">MFS transporter</fullName>
    </submittedName>
</protein>
<feature type="transmembrane region" description="Helical" evidence="4">
    <location>
        <begin position="260"/>
        <end position="279"/>
    </location>
</feature>
<keyword evidence="3 4" id="KW-0472">Membrane</keyword>
<dbReference type="Pfam" id="PF07690">
    <property type="entry name" value="MFS_1"/>
    <property type="match status" value="1"/>
</dbReference>
<feature type="transmembrane region" description="Helical" evidence="4">
    <location>
        <begin position="230"/>
        <end position="253"/>
    </location>
</feature>
<feature type="transmembrane region" description="Helical" evidence="4">
    <location>
        <begin position="321"/>
        <end position="340"/>
    </location>
</feature>
<sequence length="383" mass="39164">MGLPQQTTCLMIGVVALLIAGLQPLILGGWAHEGRLSEAEIGLAAMGELLALGITTSLAAAFLKPTHMRIKVGLACVGHGVITLAGLSLSSIWLAADRAVSGVFEGLMLWAAISMIVRSRSAERWAGVFATAQTLAQMMVSAALALWIIPLHGVNGALFLLAALSVGAGLAAITGPNRMAPLPKAAKDADGPLSIRPALGLAGIFLSMAFIVSAWVYLDPLARRAGLSGEMAGLMVSLALGAQVVGSLTATAISGRWPAAPILVGVAGLQALALIGMGLAPTAMVFAGCVILFGFLWMFAIPLHAALMIELDPTRRAALQIGAAQLLGSSFGPLTAGLILGDKPVANVLFVSAGLLVLSTLMFAAVMTNRSRKAPAAKMQLDA</sequence>
<dbReference type="SUPFAM" id="SSF103473">
    <property type="entry name" value="MFS general substrate transporter"/>
    <property type="match status" value="1"/>
</dbReference>
<evidence type="ECO:0000313" key="5">
    <source>
        <dbReference type="EMBL" id="WEK40686.1"/>
    </source>
</evidence>
<evidence type="ECO:0000256" key="3">
    <source>
        <dbReference type="ARBA" id="ARBA00023136"/>
    </source>
</evidence>
<reference evidence="5" key="1">
    <citation type="submission" date="2023-03" db="EMBL/GenBank/DDBJ databases">
        <title>Andean soil-derived lignocellulolytic bacterial consortium as a source of novel taxa and putative plastic-active enzymes.</title>
        <authorList>
            <person name="Diaz-Garcia L."/>
            <person name="Chuvochina M."/>
            <person name="Feuerriegel G."/>
            <person name="Bunk B."/>
            <person name="Sproer C."/>
            <person name="Streit W.R."/>
            <person name="Rodriguez L.M."/>
            <person name="Overmann J."/>
            <person name="Jimenez D.J."/>
        </authorList>
    </citation>
    <scope>NUCLEOTIDE SEQUENCE</scope>
    <source>
        <strain evidence="5">MAG 833</strain>
    </source>
</reference>
<evidence type="ECO:0000256" key="2">
    <source>
        <dbReference type="ARBA" id="ARBA00022989"/>
    </source>
</evidence>
<gene>
    <name evidence="5" type="ORF">P0Y50_03490</name>
</gene>